<gene>
    <name evidence="2" type="ORF">E6K76_11115</name>
</gene>
<dbReference type="CDD" id="cd02947">
    <property type="entry name" value="TRX_family"/>
    <property type="match status" value="1"/>
</dbReference>
<dbReference type="Gene3D" id="3.40.30.10">
    <property type="entry name" value="Glutaredoxin"/>
    <property type="match status" value="1"/>
</dbReference>
<evidence type="ECO:0000256" key="1">
    <source>
        <dbReference type="PROSITE-ProRule" id="PRU00339"/>
    </source>
</evidence>
<reference evidence="2 3" key="1">
    <citation type="journal article" date="2019" name="Nat. Microbiol.">
        <title>Mediterranean grassland soil C-N compound turnover is dependent on rainfall and depth, and is mediated by genomically divergent microorganisms.</title>
        <authorList>
            <person name="Diamond S."/>
            <person name="Andeer P.F."/>
            <person name="Li Z."/>
            <person name="Crits-Christoph A."/>
            <person name="Burstein D."/>
            <person name="Anantharaman K."/>
            <person name="Lane K.R."/>
            <person name="Thomas B.C."/>
            <person name="Pan C."/>
            <person name="Northen T.R."/>
            <person name="Banfield J.F."/>
        </authorList>
    </citation>
    <scope>NUCLEOTIDE SEQUENCE [LARGE SCALE GENOMIC DNA]</scope>
    <source>
        <strain evidence="2">WS_6</strain>
    </source>
</reference>
<dbReference type="EMBL" id="VBOW01000068">
    <property type="protein sequence ID" value="TMQ57168.1"/>
    <property type="molecule type" value="Genomic_DNA"/>
</dbReference>
<dbReference type="SUPFAM" id="SSF48452">
    <property type="entry name" value="TPR-like"/>
    <property type="match status" value="1"/>
</dbReference>
<comment type="caution">
    <text evidence="2">The sequence shown here is derived from an EMBL/GenBank/DDBJ whole genome shotgun (WGS) entry which is preliminary data.</text>
</comment>
<dbReference type="SUPFAM" id="SSF52833">
    <property type="entry name" value="Thioredoxin-like"/>
    <property type="match status" value="1"/>
</dbReference>
<accession>A0A538T0K5</accession>
<dbReference type="PROSITE" id="PS50005">
    <property type="entry name" value="TPR"/>
    <property type="match status" value="1"/>
</dbReference>
<name>A0A538T0K5_UNCEI</name>
<sequence>MWCKALEESTYVDPTFIQFSKRFTCAKLNAEVDTTTAARYRVLSYPTIMVLNEKGEELDRVVGYYRAPQFVSQVEDYLAGRNTLGSMIAEEPAKRDSAEFVYRLADRFADHGLFDESRKRFLRFVTLDPKNVSGRVDDALYRLARMARKEHDYASDRKYAQMILDRYPGSDMMRPAFLELGQGYRKDGHLTKARTIFLDYAKRFPDDEDAPWAREQADSLALQIANRPGA</sequence>
<dbReference type="InterPro" id="IPR011990">
    <property type="entry name" value="TPR-like_helical_dom_sf"/>
</dbReference>
<dbReference type="InterPro" id="IPR036249">
    <property type="entry name" value="Thioredoxin-like_sf"/>
</dbReference>
<evidence type="ECO:0000313" key="2">
    <source>
        <dbReference type="EMBL" id="TMQ57168.1"/>
    </source>
</evidence>
<protein>
    <submittedName>
        <fullName evidence="2">Tetratricopeptide repeat protein</fullName>
    </submittedName>
</protein>
<evidence type="ECO:0000313" key="3">
    <source>
        <dbReference type="Proteomes" id="UP000316852"/>
    </source>
</evidence>
<dbReference type="Proteomes" id="UP000316852">
    <property type="component" value="Unassembled WGS sequence"/>
</dbReference>
<feature type="repeat" description="TPR" evidence="1">
    <location>
        <begin position="98"/>
        <end position="131"/>
    </location>
</feature>
<organism evidence="2 3">
    <name type="scientific">Eiseniibacteriota bacterium</name>
    <dbReference type="NCBI Taxonomy" id="2212470"/>
    <lineage>
        <taxon>Bacteria</taxon>
        <taxon>Candidatus Eiseniibacteriota</taxon>
    </lineage>
</organism>
<dbReference type="Gene3D" id="1.25.40.10">
    <property type="entry name" value="Tetratricopeptide repeat domain"/>
    <property type="match status" value="1"/>
</dbReference>
<keyword evidence="1" id="KW-0802">TPR repeat</keyword>
<dbReference type="InterPro" id="IPR019734">
    <property type="entry name" value="TPR_rpt"/>
</dbReference>
<dbReference type="Pfam" id="PF13174">
    <property type="entry name" value="TPR_6"/>
    <property type="match status" value="2"/>
</dbReference>
<proteinExistence type="predicted"/>
<dbReference type="AlphaFoldDB" id="A0A538T0K5"/>